<dbReference type="RefSeq" id="WP_203733251.1">
    <property type="nucleotide sequence ID" value="NZ_BAAATX010000018.1"/>
</dbReference>
<sequence length="228" mass="23457">MKVTTKRRAVVLVTAGALGLGGLAAASPALAGTGIFHTGKAAVTQQGGPGGNGYGVGSRMGAGMGTGMRDGTCLNLDVTAAQGTLSDQQKSTLAAMAQEEKLAHDVYAAFAGKYPLPIFDRIATAETRHLATVRTLLERYAVGDPTAGVAAGTFSDPATQATYDRLLARGAISQSAALQVGQEVERTDIADLRKALTGLTAPDATQAYQHLLADSQQHLAAFTTWATR</sequence>
<name>A0ABQ3Z6N4_9ACTN</name>
<keyword evidence="4" id="KW-1185">Reference proteome</keyword>
<dbReference type="CDD" id="cd01048">
    <property type="entry name" value="Ferritin_like_AB2"/>
    <property type="match status" value="1"/>
</dbReference>
<dbReference type="Gene3D" id="1.20.1260.10">
    <property type="match status" value="1"/>
</dbReference>
<protein>
    <recommendedName>
        <fullName evidence="2">DUF2202 domain-containing protein</fullName>
    </recommendedName>
</protein>
<dbReference type="InterPro" id="IPR006311">
    <property type="entry name" value="TAT_signal"/>
</dbReference>
<dbReference type="PROSITE" id="PS51318">
    <property type="entry name" value="TAT"/>
    <property type="match status" value="1"/>
</dbReference>
<evidence type="ECO:0000313" key="3">
    <source>
        <dbReference type="EMBL" id="GIE05486.1"/>
    </source>
</evidence>
<evidence type="ECO:0000313" key="4">
    <source>
        <dbReference type="Proteomes" id="UP000637628"/>
    </source>
</evidence>
<dbReference type="Pfam" id="PF09968">
    <property type="entry name" value="DUF2202"/>
    <property type="match status" value="1"/>
</dbReference>
<accession>A0ABQ3Z6N4</accession>
<organism evidence="3 4">
    <name type="scientific">Paractinoplanes durhamensis</name>
    <dbReference type="NCBI Taxonomy" id="113563"/>
    <lineage>
        <taxon>Bacteria</taxon>
        <taxon>Bacillati</taxon>
        <taxon>Actinomycetota</taxon>
        <taxon>Actinomycetes</taxon>
        <taxon>Micromonosporales</taxon>
        <taxon>Micromonosporaceae</taxon>
        <taxon>Paractinoplanes</taxon>
    </lineage>
</organism>
<dbReference type="InterPro" id="IPR019243">
    <property type="entry name" value="DUF2202"/>
</dbReference>
<feature type="domain" description="DUF2202" evidence="2">
    <location>
        <begin position="92"/>
        <end position="223"/>
    </location>
</feature>
<reference evidence="3 4" key="1">
    <citation type="submission" date="2021-01" db="EMBL/GenBank/DDBJ databases">
        <title>Whole genome shotgun sequence of Actinoplanes durhamensis NBRC 14914.</title>
        <authorList>
            <person name="Komaki H."/>
            <person name="Tamura T."/>
        </authorList>
    </citation>
    <scope>NUCLEOTIDE SEQUENCE [LARGE SCALE GENOMIC DNA]</scope>
    <source>
        <strain evidence="3 4">NBRC 14914</strain>
    </source>
</reference>
<dbReference type="EMBL" id="BOML01000056">
    <property type="protein sequence ID" value="GIE05486.1"/>
    <property type="molecule type" value="Genomic_DNA"/>
</dbReference>
<gene>
    <name evidence="3" type="ORF">Adu01nite_68360</name>
</gene>
<dbReference type="SUPFAM" id="SSF47240">
    <property type="entry name" value="Ferritin-like"/>
    <property type="match status" value="1"/>
</dbReference>
<keyword evidence="1" id="KW-0732">Signal</keyword>
<feature type="signal peptide" evidence="1">
    <location>
        <begin position="1"/>
        <end position="31"/>
    </location>
</feature>
<dbReference type="Proteomes" id="UP000637628">
    <property type="component" value="Unassembled WGS sequence"/>
</dbReference>
<dbReference type="InterPro" id="IPR012347">
    <property type="entry name" value="Ferritin-like"/>
</dbReference>
<comment type="caution">
    <text evidence="3">The sequence shown here is derived from an EMBL/GenBank/DDBJ whole genome shotgun (WGS) entry which is preliminary data.</text>
</comment>
<feature type="chain" id="PRO_5046772522" description="DUF2202 domain-containing protein" evidence="1">
    <location>
        <begin position="32"/>
        <end position="228"/>
    </location>
</feature>
<dbReference type="InterPro" id="IPR009078">
    <property type="entry name" value="Ferritin-like_SF"/>
</dbReference>
<evidence type="ECO:0000256" key="1">
    <source>
        <dbReference type="SAM" id="SignalP"/>
    </source>
</evidence>
<evidence type="ECO:0000259" key="2">
    <source>
        <dbReference type="Pfam" id="PF09968"/>
    </source>
</evidence>
<proteinExistence type="predicted"/>